<keyword evidence="4 5" id="KW-0472">Membrane</keyword>
<feature type="transmembrane region" description="Helical" evidence="5">
    <location>
        <begin position="7"/>
        <end position="28"/>
    </location>
</feature>
<evidence type="ECO:0000313" key="8">
    <source>
        <dbReference type="Proteomes" id="UP001409291"/>
    </source>
</evidence>
<reference evidence="7 8" key="1">
    <citation type="submission" date="2024-04" db="EMBL/GenBank/DDBJ databases">
        <title>WGS of bacteria from Torrens River.</title>
        <authorList>
            <person name="Wyrsch E.R."/>
            <person name="Drigo B."/>
        </authorList>
    </citation>
    <scope>NUCLEOTIDE SEQUENCE [LARGE SCALE GENOMIC DNA]</scope>
    <source>
        <strain evidence="7 8">TWI391</strain>
    </source>
</reference>
<accession>A0ABV0BV94</accession>
<gene>
    <name evidence="7" type="ORF">ABE541_15090</name>
</gene>
<comment type="caution">
    <text evidence="7">The sequence shown here is derived from an EMBL/GenBank/DDBJ whole genome shotgun (WGS) entry which is preliminary data.</text>
</comment>
<dbReference type="InterPro" id="IPR036259">
    <property type="entry name" value="MFS_trans_sf"/>
</dbReference>
<evidence type="ECO:0000256" key="4">
    <source>
        <dbReference type="ARBA" id="ARBA00023136"/>
    </source>
</evidence>
<dbReference type="PANTHER" id="PTHR42718">
    <property type="entry name" value="MAJOR FACILITATOR SUPERFAMILY MULTIDRUG TRANSPORTER MFSC"/>
    <property type="match status" value="1"/>
</dbReference>
<evidence type="ECO:0000256" key="2">
    <source>
        <dbReference type="ARBA" id="ARBA00022692"/>
    </source>
</evidence>
<dbReference type="PANTHER" id="PTHR42718:SF39">
    <property type="entry name" value="ACTINORHODIN TRANSPORTER-RELATED"/>
    <property type="match status" value="1"/>
</dbReference>
<evidence type="ECO:0000256" key="1">
    <source>
        <dbReference type="ARBA" id="ARBA00004141"/>
    </source>
</evidence>
<comment type="subcellular location">
    <subcellularLocation>
        <location evidence="1">Membrane</location>
        <topology evidence="1">Multi-pass membrane protein</topology>
    </subcellularLocation>
</comment>
<name>A0ABV0BV94_9SPHI</name>
<dbReference type="EMBL" id="JBDJNQ010000007">
    <property type="protein sequence ID" value="MEN5378586.1"/>
    <property type="molecule type" value="Genomic_DNA"/>
</dbReference>
<feature type="transmembrane region" description="Helical" evidence="5">
    <location>
        <begin position="311"/>
        <end position="329"/>
    </location>
</feature>
<dbReference type="Gene3D" id="1.20.1250.20">
    <property type="entry name" value="MFS general substrate transporter like domains"/>
    <property type="match status" value="1"/>
</dbReference>
<keyword evidence="8" id="KW-1185">Reference proteome</keyword>
<feature type="transmembrane region" description="Helical" evidence="5">
    <location>
        <begin position="270"/>
        <end position="291"/>
    </location>
</feature>
<keyword evidence="3 5" id="KW-1133">Transmembrane helix</keyword>
<feature type="transmembrane region" description="Helical" evidence="5">
    <location>
        <begin position="400"/>
        <end position="422"/>
    </location>
</feature>
<feature type="transmembrane region" description="Helical" evidence="5">
    <location>
        <begin position="227"/>
        <end position="246"/>
    </location>
</feature>
<feature type="transmembrane region" description="Helical" evidence="5">
    <location>
        <begin position="336"/>
        <end position="355"/>
    </location>
</feature>
<feature type="transmembrane region" description="Helical" evidence="5">
    <location>
        <begin position="201"/>
        <end position="221"/>
    </location>
</feature>
<feature type="transmembrane region" description="Helical" evidence="5">
    <location>
        <begin position="77"/>
        <end position="99"/>
    </location>
</feature>
<feature type="transmembrane region" description="Helical" evidence="5">
    <location>
        <begin position="169"/>
        <end position="189"/>
    </location>
</feature>
<dbReference type="PRINTS" id="PR01036">
    <property type="entry name" value="TCRTETB"/>
</dbReference>
<evidence type="ECO:0000259" key="6">
    <source>
        <dbReference type="PROSITE" id="PS50850"/>
    </source>
</evidence>
<dbReference type="PROSITE" id="PS50850">
    <property type="entry name" value="MFS"/>
    <property type="match status" value="1"/>
</dbReference>
<protein>
    <submittedName>
        <fullName evidence="7">MFS transporter</fullName>
    </submittedName>
</protein>
<evidence type="ECO:0000313" key="7">
    <source>
        <dbReference type="EMBL" id="MEN5378586.1"/>
    </source>
</evidence>
<dbReference type="SUPFAM" id="SSF103473">
    <property type="entry name" value="MFS general substrate transporter"/>
    <property type="match status" value="1"/>
</dbReference>
<feature type="transmembrane region" description="Helical" evidence="5">
    <location>
        <begin position="133"/>
        <end position="157"/>
    </location>
</feature>
<proteinExistence type="predicted"/>
<feature type="transmembrane region" description="Helical" evidence="5">
    <location>
        <begin position="105"/>
        <end position="126"/>
    </location>
</feature>
<dbReference type="Gene3D" id="1.20.1720.10">
    <property type="entry name" value="Multidrug resistance protein D"/>
    <property type="match status" value="1"/>
</dbReference>
<organism evidence="7 8">
    <name type="scientific">Sphingobacterium kitahiroshimense</name>
    <dbReference type="NCBI Taxonomy" id="470446"/>
    <lineage>
        <taxon>Bacteria</taxon>
        <taxon>Pseudomonadati</taxon>
        <taxon>Bacteroidota</taxon>
        <taxon>Sphingobacteriia</taxon>
        <taxon>Sphingobacteriales</taxon>
        <taxon>Sphingobacteriaceae</taxon>
        <taxon>Sphingobacterium</taxon>
    </lineage>
</organism>
<feature type="transmembrane region" description="Helical" evidence="5">
    <location>
        <begin position="48"/>
        <end position="65"/>
    </location>
</feature>
<dbReference type="RefSeq" id="WP_339424281.1">
    <property type="nucleotide sequence ID" value="NZ_JBDJNQ010000007.1"/>
</dbReference>
<feature type="transmembrane region" description="Helical" evidence="5">
    <location>
        <begin position="442"/>
        <end position="463"/>
    </location>
</feature>
<sequence>MRFQITDLLKVSVLSAGIFLFVTDLFIINVSLPSMQQSLQLSTSETQWIIILYVIGYASLLISSGNAGNYYGRKKMYLIGMLGFTISSVICGVSEHIYILLFGRLLQGVSSGLMVPQGIALITSLFKQQEKRTLALGIYGSIAGIASVLGQLLGGILPDQSWINESWRLIFLVNIPVGIVALISVYSLIPRIEPDVNAKISYLPMFQLFGLLIGLVCPLILGPELHWPLWSILLLIGSLLLLFIFLKQQKKREQNSLLSLINFSLFDNKIFNLGLAAAFAYYMVQDAYFIINSNYLQLYKNFTPTMTGVAFVYQGIGYVIASIVVSKLVQRNGKSVILYGLTIMISGLIAHLYVYNQPAVVIHQVHVLFFYYGLGCGTVLPSLMTMAIKDIKTDLIGTASGIYLTIQQLSICMGIALVVGIYFHDQNSVFLSMENLNHAYGISSVISIILLVVAGLFITLLPIRKTGTVK</sequence>
<feature type="domain" description="Major facilitator superfamily (MFS) profile" evidence="6">
    <location>
        <begin position="10"/>
        <end position="467"/>
    </location>
</feature>
<dbReference type="Pfam" id="PF07690">
    <property type="entry name" value="MFS_1"/>
    <property type="match status" value="2"/>
</dbReference>
<evidence type="ECO:0000256" key="3">
    <source>
        <dbReference type="ARBA" id="ARBA00022989"/>
    </source>
</evidence>
<dbReference type="InterPro" id="IPR020846">
    <property type="entry name" value="MFS_dom"/>
</dbReference>
<feature type="transmembrane region" description="Helical" evidence="5">
    <location>
        <begin position="367"/>
        <end position="388"/>
    </location>
</feature>
<dbReference type="CDD" id="cd17321">
    <property type="entry name" value="MFS_MMR_MDR_like"/>
    <property type="match status" value="1"/>
</dbReference>
<evidence type="ECO:0000256" key="5">
    <source>
        <dbReference type="SAM" id="Phobius"/>
    </source>
</evidence>
<dbReference type="Proteomes" id="UP001409291">
    <property type="component" value="Unassembled WGS sequence"/>
</dbReference>
<dbReference type="InterPro" id="IPR011701">
    <property type="entry name" value="MFS"/>
</dbReference>
<keyword evidence="2 5" id="KW-0812">Transmembrane</keyword>